<accession>V9F006</accession>
<dbReference type="AlphaFoldDB" id="V9F006"/>
<sequence length="157" mass="17423">MLRGIPTRYVGTAGVHDLPFNVGKGCDPRKRALSSRVRGRPSTLSDHQVRSSSDTAEQLDRVGRDEQEDKRSVSIAPVSQAGSSRDINDIEILGHYGNIAREYEDDDVTNMRAYAPLSYTDSPPPTVHRGSGYKSDLPRLVGATRLRQLFAHEFTQK</sequence>
<dbReference type="Proteomes" id="UP000018721">
    <property type="component" value="Unassembled WGS sequence"/>
</dbReference>
<feature type="compositionally biased region" description="Polar residues" evidence="1">
    <location>
        <begin position="42"/>
        <end position="56"/>
    </location>
</feature>
<comment type="caution">
    <text evidence="2">The sequence shown here is derived from an EMBL/GenBank/DDBJ whole genome shotgun (WGS) entry which is preliminary data.</text>
</comment>
<name>V9F006_PHYNI</name>
<organism evidence="2 3">
    <name type="scientific">Phytophthora nicotianae P1569</name>
    <dbReference type="NCBI Taxonomy" id="1317065"/>
    <lineage>
        <taxon>Eukaryota</taxon>
        <taxon>Sar</taxon>
        <taxon>Stramenopiles</taxon>
        <taxon>Oomycota</taxon>
        <taxon>Peronosporomycetes</taxon>
        <taxon>Peronosporales</taxon>
        <taxon>Peronosporaceae</taxon>
        <taxon>Phytophthora</taxon>
    </lineage>
</organism>
<evidence type="ECO:0000313" key="2">
    <source>
        <dbReference type="EMBL" id="ETI43682.1"/>
    </source>
</evidence>
<dbReference type="HOGENOM" id="CLU_1681390_0_0_1"/>
<proteinExistence type="predicted"/>
<protein>
    <submittedName>
        <fullName evidence="2">Uncharacterized protein</fullName>
    </submittedName>
</protein>
<gene>
    <name evidence="2" type="ORF">F443_11425</name>
</gene>
<dbReference type="EMBL" id="ANIZ01001956">
    <property type="protein sequence ID" value="ETI43682.1"/>
    <property type="molecule type" value="Genomic_DNA"/>
</dbReference>
<evidence type="ECO:0000313" key="3">
    <source>
        <dbReference type="Proteomes" id="UP000018721"/>
    </source>
</evidence>
<evidence type="ECO:0000256" key="1">
    <source>
        <dbReference type="SAM" id="MobiDB-lite"/>
    </source>
</evidence>
<feature type="region of interest" description="Disordered" evidence="1">
    <location>
        <begin position="32"/>
        <end position="86"/>
    </location>
</feature>
<keyword evidence="3" id="KW-1185">Reference proteome</keyword>
<reference evidence="2 3" key="1">
    <citation type="submission" date="2013-11" db="EMBL/GenBank/DDBJ databases">
        <title>The Genome Sequence of Phytophthora parasitica P1569.</title>
        <authorList>
            <consortium name="The Broad Institute Genomics Platform"/>
            <person name="Russ C."/>
            <person name="Tyler B."/>
            <person name="Panabieres F."/>
            <person name="Shan W."/>
            <person name="Tripathy S."/>
            <person name="Grunwald N."/>
            <person name="Machado M."/>
            <person name="Johnson C.S."/>
            <person name="Arredondo F."/>
            <person name="Hong C."/>
            <person name="Coffey M."/>
            <person name="Young S.K."/>
            <person name="Zeng Q."/>
            <person name="Gargeya S."/>
            <person name="Fitzgerald M."/>
            <person name="Abouelleil A."/>
            <person name="Alvarado L."/>
            <person name="Chapman S.B."/>
            <person name="Gainer-Dewar J."/>
            <person name="Goldberg J."/>
            <person name="Griggs A."/>
            <person name="Gujja S."/>
            <person name="Hansen M."/>
            <person name="Howarth C."/>
            <person name="Imamovic A."/>
            <person name="Ireland A."/>
            <person name="Larimer J."/>
            <person name="McCowan C."/>
            <person name="Murphy C."/>
            <person name="Pearson M."/>
            <person name="Poon T.W."/>
            <person name="Priest M."/>
            <person name="Roberts A."/>
            <person name="Saif S."/>
            <person name="Shea T."/>
            <person name="Sykes S."/>
            <person name="Wortman J."/>
            <person name="Nusbaum C."/>
            <person name="Birren B."/>
        </authorList>
    </citation>
    <scope>NUCLEOTIDE SEQUENCE [LARGE SCALE GENOMIC DNA]</scope>
    <source>
        <strain evidence="2 3">P1569</strain>
    </source>
</reference>
<feature type="compositionally biased region" description="Basic and acidic residues" evidence="1">
    <location>
        <begin position="58"/>
        <end position="72"/>
    </location>
</feature>
<dbReference type="eggNOG" id="KOG0194">
    <property type="taxonomic scope" value="Eukaryota"/>
</dbReference>